<keyword evidence="19" id="KW-1185">Reference proteome</keyword>
<dbReference type="Gene3D" id="2.60.40.10">
    <property type="entry name" value="Immunoglobulins"/>
    <property type="match status" value="15"/>
</dbReference>
<dbReference type="PROSITE" id="PS50835">
    <property type="entry name" value="IG_LIKE"/>
    <property type="match status" value="9"/>
</dbReference>
<feature type="domain" description="Fibronectin type-III" evidence="17">
    <location>
        <begin position="1446"/>
        <end position="1540"/>
    </location>
</feature>
<evidence type="ECO:0000256" key="2">
    <source>
        <dbReference type="ARBA" id="ARBA00004479"/>
    </source>
</evidence>
<dbReference type="Gene3D" id="4.10.70.10">
    <property type="entry name" value="Disintegrin domain"/>
    <property type="match status" value="2"/>
</dbReference>
<evidence type="ECO:0000256" key="1">
    <source>
        <dbReference type="ARBA" id="ARBA00004236"/>
    </source>
</evidence>
<keyword evidence="7" id="KW-1133">Transmembrane helix</keyword>
<dbReference type="CDD" id="cd00096">
    <property type="entry name" value="Ig"/>
    <property type="match status" value="1"/>
</dbReference>
<dbReference type="GO" id="GO:0030424">
    <property type="term" value="C:axon"/>
    <property type="evidence" value="ECO:0000318"/>
    <property type="project" value="GO_Central"/>
</dbReference>
<evidence type="ECO:0000256" key="13">
    <source>
        <dbReference type="SAM" id="MobiDB-lite"/>
    </source>
</evidence>
<dbReference type="EnsemblMetazoa" id="XM_030973395">
    <property type="protein sequence ID" value="XP_030829255"/>
    <property type="gene ID" value="LOC100889062"/>
</dbReference>
<dbReference type="Pfam" id="PF01421">
    <property type="entry name" value="Reprolysin"/>
    <property type="match status" value="1"/>
</dbReference>
<dbReference type="InterPro" id="IPR003599">
    <property type="entry name" value="Ig_sub"/>
</dbReference>
<keyword evidence="6" id="KW-0677">Repeat</keyword>
<dbReference type="Pfam" id="PF00200">
    <property type="entry name" value="Disintegrin"/>
    <property type="match status" value="1"/>
</dbReference>
<feature type="domain" description="Disintegrin" evidence="14">
    <location>
        <begin position="410"/>
        <end position="442"/>
    </location>
</feature>
<feature type="domain" description="Fibronectin type-III" evidence="17">
    <location>
        <begin position="2032"/>
        <end position="2128"/>
    </location>
</feature>
<dbReference type="CDD" id="cd04269">
    <property type="entry name" value="ZnMc_adamalysin_II_like"/>
    <property type="match status" value="1"/>
</dbReference>
<evidence type="ECO:0000256" key="12">
    <source>
        <dbReference type="PROSITE-ProRule" id="PRU00276"/>
    </source>
</evidence>
<comment type="caution">
    <text evidence="12">Lacks conserved residue(s) required for the propagation of feature annotation.</text>
</comment>
<feature type="domain" description="Ig-like" evidence="16">
    <location>
        <begin position="1648"/>
        <end position="1738"/>
    </location>
</feature>
<protein>
    <submittedName>
        <fullName evidence="18">Uncharacterized protein</fullName>
    </submittedName>
</protein>
<feature type="domain" description="Disintegrin" evidence="14">
    <location>
        <begin position="1224"/>
        <end position="1314"/>
    </location>
</feature>
<dbReference type="GO" id="GO:0046872">
    <property type="term" value="F:metal ion binding"/>
    <property type="evidence" value="ECO:0007669"/>
    <property type="project" value="UniProtKB-KW"/>
</dbReference>
<name>A0A7M7N2U9_STRPU</name>
<dbReference type="FunFam" id="2.60.40.10:FF:002129">
    <property type="entry name" value="Tyrosine-protein phosphatase 69D"/>
    <property type="match status" value="1"/>
</dbReference>
<feature type="domain" description="Ig-like" evidence="16">
    <location>
        <begin position="851"/>
        <end position="938"/>
    </location>
</feature>
<feature type="domain" description="Ig-like" evidence="16">
    <location>
        <begin position="943"/>
        <end position="1035"/>
    </location>
</feature>
<evidence type="ECO:0000313" key="19">
    <source>
        <dbReference type="Proteomes" id="UP000007110"/>
    </source>
</evidence>
<dbReference type="FunFam" id="3.40.390.10:FF:000014">
    <property type="entry name" value="disintegrin and metalloproteinase domain-containing protein 11"/>
    <property type="match status" value="1"/>
</dbReference>
<evidence type="ECO:0000256" key="10">
    <source>
        <dbReference type="ARBA" id="ARBA00023180"/>
    </source>
</evidence>
<sequence>MDTMITRRWKMCWLHQTVFVSITCLLTAVLANSHRHQDTQSSSTQVPLMLSGTYATSKVLRSYNETTVYIAAFGQDFVLDVQKSRNYSVLQSTVETIYRALDKPFRRKTTLSDGCFFHGNIRGRRKSFVFLDASSGSICGTIYDGNYTYIITEATKESPVLHRFTRLTSVERPRHERRQDPPGKFWKRWRRQVRQITQPSAIQLENKYLELYIVHDHQQFLDSNRNSETLRNMSSTLTHLLAKVFQDVNITISLVGSEVWNEGDEITVSSDVYTTLDNFLTWREEVLLPQQSHDFALLISGTTFMHHMKAHTYHGEMCSQSHSAAILEDYTDDIVQIASDAAHSIGHNIGLMHDSQDCSCDDDTGYCVMDVVKRKQPPTKFSSCSKRLIANHYRVGRLDCLNDLPAIPRGPLCGNGLLEEGEECDCGKPQECEDVCCLSSECLRRRDCSRRSSQILAAAEVVTAPLDPPDTEERETSPLTDGINYPLEDQAINTRGRLVDETVEERFNTINANGVVASVVPQPGPTEPAKLTSPQIVGTTMTEAAEEVVDVEGEDLDNGVIATREALTEAVVSRNITGDVDGEQEEFVAIAADVEATYDLDINNNTPTSETSIPDENSVETSCDVVLTSDGSQDILGDRASVAQIMEELGQSELPEPPAFIVEPEPELYIVRAKDLQLHCEASGSSVIGYTWLKDGEELDIQSDPRMILNHGNLTIQFPDSGDIGIYRCLVSNIYTTIVSSESSVRRAFMGSFSPGPGTIREVTVGISVILACNPPLSVPNPLVMWALNTSAEPINYSRRVSQDPKGNLIIASVEEQDTGLYYCIVVNEIMERRIESPRINLIIRKPAQPPEMVYYPETTKVGLEGEQLSLKCLAVGSPVPQIWWEKEDAELPHNRSSHTSFGQELIISSLKLEDAGLYRCIADNGAGVRAESSVTLTVKASPYWESEPVSLTVPVGSPASFICVARGDPTPAITWLINNQPADEVSEALKLDLVAEPGHGTLRVNKTVDVDSSSAVQCVASNRYGTIISNAHLTVLALAPVFRENAPSEVLVLEGETVRLPCQGFGAPNPTVAWWNGLGDKVANEGRFRMRADGSLVICDIKMTDERDYKCKIENKFGYETSKTQLFIRRRTQMTNPPTDTRIPAGDQLFLPCAVTSDPAHHISFTWMTPRGLQVSVGSGGDGSLRIETVSDEDQGLYTCTAKSALDSVSASALVVVEERSIPLLCGNGIVDEEEECDGGLYNASNPHPCCTKHCQWRSDLLCREDTQCCKDCELLESGVQCHLEVEHPECYQESYCNGLDIECPPDLEYIQNGMPCRNNGQCLDGECIPFCDLRAGLESCDCPSDSNTCVHCCVQDGICLPFLSQEDNSSVPRPDNNGMTCGRNGVCNRGKCVGEDPTPRPPTTTTPAPTITTPARTTVPTTTETTTTTTTTQATTVGDRLPNPPSEVTMTSLSSPLDVQLSWSMEGDDDRISQFDVEAQTAYSRGDWTLLASVPSNETQARVNLAPYMTYRFRVTAVNGVGRSEPKMTSGQYFTPPDRPISNPKNISFSVENGQVVVHWKPLRPEEHGAPVFSYKVLWRPLETDTWQEAAIQMFQYTFTIPSSQEEGQYEVGVQAVNAVGPGPEPEIFTYGSVKTTKASLTTTSPYLGFIQRPPEEMQVLVGSPLTLPCQAEGFPQPRIQWFFNSRRVVRTDQVEVDNDGQLVIDPVDLSNTGMYQCRISNDVTGEDQTATSHVAVVAPMLVFTATPPALVDVLIGESIVLPCQAGGFPQATLTWRFQNNVIDYGVDIYMAENNSIIIPVADESHSGLYQCIISNGLHNVKTANSQVNIREPLEVSVEPMGILTILGSEITLPCTVTHDHPLLRVYWTRNDEVIYEHYINQTLQDYSLLIETVVWSDRGQYRCIAETALDSDSDLVQVVIQTLPDTPSNIKTNTSQDGSEVTVFFDAPFDGNSPISSYIIEYSSPEAEVPWQDVKTIAPGNTTQVATTVTIPPFWGYYVRAKAENEFGMSEPSEASDPIYVRPTAPTRNPSGVMTEVLDGGSKINVTWEPLRKSEWNGPGFYYIIDLRGANQRFGSMVTVDYFRPPNILLDVDPSLMPYEIMIQAGNDIGLGPIPEIVAAGIEEMGLALPDAPTSVMVEMITPTSINVSWTPVPQRPSYGNVYGYRVVVQASEAVFGARPESCLSTTSNCEIAGLQRGNTYRVTVIANGEGGEGFSSMPVTITVPKDLPSAVRKMKVRTWARTMLIKWEPPEIGEIQGYVIIYQSTTSDAMTVEERLDNPIENSLKIGGLTPGSAYHVTIAAFNEGGRGEPMSMDINTKPSKSKRSHHQ</sequence>
<dbReference type="PANTHER" id="PTHR10075">
    <property type="entry name" value="BASIGIN RELATED"/>
    <property type="match status" value="1"/>
</dbReference>
<keyword evidence="4" id="KW-0812">Transmembrane</keyword>
<feature type="domain" description="Ig-like" evidence="16">
    <location>
        <begin position="1835"/>
        <end position="1924"/>
    </location>
</feature>
<feature type="domain" description="Ig-like" evidence="16">
    <location>
        <begin position="1133"/>
        <end position="1211"/>
    </location>
</feature>
<dbReference type="RefSeq" id="XP_030829255.1">
    <property type="nucleotide sequence ID" value="XM_030973395.1"/>
</dbReference>
<dbReference type="SUPFAM" id="SSF57552">
    <property type="entry name" value="Blood coagulation inhibitor (disintegrin)"/>
    <property type="match status" value="1"/>
</dbReference>
<evidence type="ECO:0000259" key="16">
    <source>
        <dbReference type="PROSITE" id="PS50835"/>
    </source>
</evidence>
<dbReference type="FunFam" id="2.60.40.10:FF:000005">
    <property type="entry name" value="Neuronal cell adhesion molecule"/>
    <property type="match status" value="1"/>
</dbReference>
<dbReference type="GO" id="GO:0005886">
    <property type="term" value="C:plasma membrane"/>
    <property type="evidence" value="ECO:0000318"/>
    <property type="project" value="GO_Central"/>
</dbReference>
<dbReference type="OrthoDB" id="6138780at2759"/>
<dbReference type="SMART" id="SM00050">
    <property type="entry name" value="DISIN"/>
    <property type="match status" value="1"/>
</dbReference>
<feature type="domain" description="Ig-like" evidence="16">
    <location>
        <begin position="1742"/>
        <end position="1831"/>
    </location>
</feature>
<feature type="compositionally biased region" description="Low complexity" evidence="13">
    <location>
        <begin position="1407"/>
        <end position="1432"/>
    </location>
</feature>
<dbReference type="InterPro" id="IPR036436">
    <property type="entry name" value="Disintegrin_dom_sf"/>
</dbReference>
<dbReference type="InterPro" id="IPR036116">
    <property type="entry name" value="FN3_sf"/>
</dbReference>
<dbReference type="FunFam" id="4.10.70.10:FF:000003">
    <property type="entry name" value="Disintegrin and metalloproteinase domain-containing protein 17"/>
    <property type="match status" value="1"/>
</dbReference>
<dbReference type="Gene3D" id="3.40.390.10">
    <property type="entry name" value="Collagenase (Catalytic Domain)"/>
    <property type="match status" value="1"/>
</dbReference>
<keyword evidence="12" id="KW-0862">Zinc</keyword>
<dbReference type="SUPFAM" id="SSF49265">
    <property type="entry name" value="Fibronectin type III"/>
    <property type="match status" value="3"/>
</dbReference>
<dbReference type="GO" id="GO:0098632">
    <property type="term" value="F:cell-cell adhesion mediator activity"/>
    <property type="evidence" value="ECO:0000318"/>
    <property type="project" value="GO_Central"/>
</dbReference>
<dbReference type="InterPro" id="IPR013098">
    <property type="entry name" value="Ig_I-set"/>
</dbReference>
<proteinExistence type="predicted"/>
<evidence type="ECO:0000259" key="14">
    <source>
        <dbReference type="PROSITE" id="PS50214"/>
    </source>
</evidence>
<feature type="binding site" evidence="12">
    <location>
        <position position="347"/>
    </location>
    <ligand>
        <name>Zn(2+)</name>
        <dbReference type="ChEBI" id="CHEBI:29105"/>
        <note>catalytic</note>
    </ligand>
</feature>
<dbReference type="GeneID" id="100889062"/>
<keyword evidence="3" id="KW-1003">Cell membrane</keyword>
<dbReference type="PANTHER" id="PTHR10075:SF100">
    <property type="entry name" value="FASCICLIN-2"/>
    <property type="match status" value="1"/>
</dbReference>
<evidence type="ECO:0000256" key="6">
    <source>
        <dbReference type="ARBA" id="ARBA00022737"/>
    </source>
</evidence>
<feature type="domain" description="Ig-like" evidence="16">
    <location>
        <begin position="658"/>
        <end position="746"/>
    </location>
</feature>
<dbReference type="SMART" id="SM00060">
    <property type="entry name" value="FN3"/>
    <property type="match status" value="6"/>
</dbReference>
<dbReference type="SMART" id="SM00409">
    <property type="entry name" value="IG"/>
    <property type="match status" value="9"/>
</dbReference>
<evidence type="ECO:0000256" key="7">
    <source>
        <dbReference type="ARBA" id="ARBA00022989"/>
    </source>
</evidence>
<dbReference type="GO" id="GO:0007411">
    <property type="term" value="P:axon guidance"/>
    <property type="evidence" value="ECO:0000318"/>
    <property type="project" value="GO_Central"/>
</dbReference>
<dbReference type="InterPro" id="IPR013783">
    <property type="entry name" value="Ig-like_fold"/>
</dbReference>
<dbReference type="KEGG" id="spu:100889062"/>
<feature type="domain" description="Fibronectin type-III" evidence="17">
    <location>
        <begin position="2231"/>
        <end position="2325"/>
    </location>
</feature>
<feature type="binding site" evidence="12">
    <location>
        <position position="353"/>
    </location>
    <ligand>
        <name>Zn(2+)</name>
        <dbReference type="ChEBI" id="CHEBI:29105"/>
        <note>catalytic</note>
    </ligand>
</feature>
<dbReference type="Pfam" id="PF07679">
    <property type="entry name" value="I-set"/>
    <property type="match status" value="2"/>
</dbReference>
<dbReference type="Pfam" id="PF13927">
    <property type="entry name" value="Ig_3"/>
    <property type="match status" value="6"/>
</dbReference>
<reference evidence="19" key="1">
    <citation type="submission" date="2015-02" db="EMBL/GenBank/DDBJ databases">
        <title>Genome sequencing for Strongylocentrotus purpuratus.</title>
        <authorList>
            <person name="Murali S."/>
            <person name="Liu Y."/>
            <person name="Vee V."/>
            <person name="English A."/>
            <person name="Wang M."/>
            <person name="Skinner E."/>
            <person name="Han Y."/>
            <person name="Muzny D.M."/>
            <person name="Worley K.C."/>
            <person name="Gibbs R.A."/>
        </authorList>
    </citation>
    <scope>NUCLEOTIDE SEQUENCE</scope>
</reference>
<feature type="binding site" evidence="12">
    <location>
        <position position="343"/>
    </location>
    <ligand>
        <name>Zn(2+)</name>
        <dbReference type="ChEBI" id="CHEBI:29105"/>
        <note>catalytic</note>
    </ligand>
</feature>
<evidence type="ECO:0000313" key="18">
    <source>
        <dbReference type="EnsemblMetazoa" id="XP_030829255"/>
    </source>
</evidence>
<keyword evidence="8" id="KW-0472">Membrane</keyword>
<dbReference type="GO" id="GO:0004222">
    <property type="term" value="F:metalloendopeptidase activity"/>
    <property type="evidence" value="ECO:0007669"/>
    <property type="project" value="InterPro"/>
</dbReference>
<dbReference type="GO" id="GO:0070593">
    <property type="term" value="P:dendrite self-avoidance"/>
    <property type="evidence" value="ECO:0000318"/>
    <property type="project" value="GO_Central"/>
</dbReference>
<feature type="region of interest" description="Disordered" evidence="13">
    <location>
        <begin position="1394"/>
        <end position="1432"/>
    </location>
</feature>
<dbReference type="SUPFAM" id="SSF48726">
    <property type="entry name" value="Immunoglobulin"/>
    <property type="match status" value="9"/>
</dbReference>
<keyword evidence="5" id="KW-0732">Signal</keyword>
<evidence type="ECO:0000256" key="4">
    <source>
        <dbReference type="ARBA" id="ARBA00022692"/>
    </source>
</evidence>
<keyword evidence="9" id="KW-1015">Disulfide bond</keyword>
<dbReference type="GO" id="GO:0006508">
    <property type="term" value="P:proteolysis"/>
    <property type="evidence" value="ECO:0007669"/>
    <property type="project" value="InterPro"/>
</dbReference>
<dbReference type="Pfam" id="PF00041">
    <property type="entry name" value="fn3"/>
    <property type="match status" value="4"/>
</dbReference>
<evidence type="ECO:0000256" key="3">
    <source>
        <dbReference type="ARBA" id="ARBA00022475"/>
    </source>
</evidence>
<organism evidence="18 19">
    <name type="scientific">Strongylocentrotus purpuratus</name>
    <name type="common">Purple sea urchin</name>
    <dbReference type="NCBI Taxonomy" id="7668"/>
    <lineage>
        <taxon>Eukaryota</taxon>
        <taxon>Metazoa</taxon>
        <taxon>Echinodermata</taxon>
        <taxon>Eleutherozoa</taxon>
        <taxon>Echinozoa</taxon>
        <taxon>Echinoidea</taxon>
        <taxon>Euechinoidea</taxon>
        <taxon>Echinacea</taxon>
        <taxon>Camarodonta</taxon>
        <taxon>Echinidea</taxon>
        <taxon>Strongylocentrotidae</taxon>
        <taxon>Strongylocentrotus</taxon>
    </lineage>
</organism>
<keyword evidence="11" id="KW-0393">Immunoglobulin domain</keyword>
<dbReference type="InParanoid" id="A0A7M7N2U9"/>
<evidence type="ECO:0000256" key="9">
    <source>
        <dbReference type="ARBA" id="ARBA00023157"/>
    </source>
</evidence>
<accession>A0A7M7N2U9</accession>
<feature type="region of interest" description="Disordered" evidence="13">
    <location>
        <begin position="2310"/>
        <end position="2332"/>
    </location>
</feature>
<dbReference type="InterPro" id="IPR003598">
    <property type="entry name" value="Ig_sub2"/>
</dbReference>
<dbReference type="InterPro" id="IPR003961">
    <property type="entry name" value="FN3_dom"/>
</dbReference>
<comment type="subcellular location">
    <subcellularLocation>
        <location evidence="1">Cell membrane</location>
    </subcellularLocation>
    <subcellularLocation>
        <location evidence="2">Membrane</location>
        <topology evidence="2">Single-pass type I membrane protein</topology>
    </subcellularLocation>
</comment>
<dbReference type="Proteomes" id="UP000007110">
    <property type="component" value="Unassembled WGS sequence"/>
</dbReference>
<evidence type="ECO:0000259" key="15">
    <source>
        <dbReference type="PROSITE" id="PS50215"/>
    </source>
</evidence>
<dbReference type="InterPro" id="IPR001762">
    <property type="entry name" value="Disintegrin_dom"/>
</dbReference>
<keyword evidence="10" id="KW-0325">Glycoprotein</keyword>
<feature type="domain" description="Fibronectin type-III" evidence="17">
    <location>
        <begin position="2135"/>
        <end position="2230"/>
    </location>
</feature>
<dbReference type="InterPro" id="IPR001590">
    <property type="entry name" value="Peptidase_M12B"/>
</dbReference>
<dbReference type="SUPFAM" id="SSF55486">
    <property type="entry name" value="Metalloproteases ('zincins'), catalytic domain"/>
    <property type="match status" value="1"/>
</dbReference>
<dbReference type="PROSITE" id="PS50214">
    <property type="entry name" value="DISINTEGRIN_2"/>
    <property type="match status" value="2"/>
</dbReference>
<dbReference type="InterPro" id="IPR024079">
    <property type="entry name" value="MetalloPept_cat_dom_sf"/>
</dbReference>
<keyword evidence="12" id="KW-0479">Metal-binding</keyword>
<dbReference type="InterPro" id="IPR034027">
    <property type="entry name" value="Reprolysin_adamalysin"/>
</dbReference>
<dbReference type="PROSITE" id="PS50853">
    <property type="entry name" value="FN3"/>
    <property type="match status" value="6"/>
</dbReference>
<feature type="domain" description="Ig-like" evidence="16">
    <location>
        <begin position="755"/>
        <end position="836"/>
    </location>
</feature>
<evidence type="ECO:0000256" key="5">
    <source>
        <dbReference type="ARBA" id="ARBA00022729"/>
    </source>
</evidence>
<evidence type="ECO:0000259" key="17">
    <source>
        <dbReference type="PROSITE" id="PS50853"/>
    </source>
</evidence>
<dbReference type="OMA" id="ECYIVEY"/>
<dbReference type="InterPro" id="IPR007110">
    <property type="entry name" value="Ig-like_dom"/>
</dbReference>
<dbReference type="GO" id="GO:0007156">
    <property type="term" value="P:homophilic cell adhesion via plasma membrane adhesion molecules"/>
    <property type="evidence" value="ECO:0000318"/>
    <property type="project" value="GO_Central"/>
</dbReference>
<evidence type="ECO:0000256" key="11">
    <source>
        <dbReference type="ARBA" id="ARBA00023319"/>
    </source>
</evidence>
<dbReference type="EnsemblMetazoa" id="XM_030973396">
    <property type="protein sequence ID" value="XP_030829256"/>
    <property type="gene ID" value="LOC100889062"/>
</dbReference>
<feature type="domain" description="Ig-like" evidence="16">
    <location>
        <begin position="1041"/>
        <end position="1130"/>
    </location>
</feature>
<feature type="domain" description="Peptidase M12B" evidence="15">
    <location>
        <begin position="207"/>
        <end position="405"/>
    </location>
</feature>
<dbReference type="SMART" id="SM00408">
    <property type="entry name" value="IGc2"/>
    <property type="match status" value="9"/>
</dbReference>
<dbReference type="InterPro" id="IPR036179">
    <property type="entry name" value="Ig-like_dom_sf"/>
</dbReference>
<dbReference type="PROSITE" id="PS50215">
    <property type="entry name" value="ADAM_MEPRO"/>
    <property type="match status" value="1"/>
</dbReference>
<evidence type="ECO:0000256" key="8">
    <source>
        <dbReference type="ARBA" id="ARBA00023136"/>
    </source>
</evidence>
<dbReference type="RefSeq" id="XP_030829256.1">
    <property type="nucleotide sequence ID" value="XM_030973396.1"/>
</dbReference>
<reference evidence="18" key="2">
    <citation type="submission" date="2021-01" db="UniProtKB">
        <authorList>
            <consortium name="EnsemblMetazoa"/>
        </authorList>
    </citation>
    <scope>IDENTIFICATION</scope>
</reference>
<feature type="domain" description="Fibronectin type-III" evidence="17">
    <location>
        <begin position="1929"/>
        <end position="2027"/>
    </location>
</feature>
<feature type="domain" description="Fibronectin type-III" evidence="17">
    <location>
        <begin position="1542"/>
        <end position="1642"/>
    </location>
</feature>
<dbReference type="CDD" id="cd00063">
    <property type="entry name" value="FN3"/>
    <property type="match status" value="5"/>
</dbReference>